<gene>
    <name evidence="1" type="ORF">K488DRAFT_50373</name>
</gene>
<dbReference type="Proteomes" id="UP000814128">
    <property type="component" value="Unassembled WGS sequence"/>
</dbReference>
<comment type="caution">
    <text evidence="1">The sequence shown here is derived from an EMBL/GenBank/DDBJ whole genome shotgun (WGS) entry which is preliminary data.</text>
</comment>
<evidence type="ECO:0000313" key="1">
    <source>
        <dbReference type="EMBL" id="KAI0032206.1"/>
    </source>
</evidence>
<keyword evidence="2" id="KW-1185">Reference proteome</keyword>
<protein>
    <submittedName>
        <fullName evidence="1">Uncharacterized protein</fullName>
    </submittedName>
</protein>
<accession>A0ACB8QLG1</accession>
<name>A0ACB8QLG1_9AGAM</name>
<organism evidence="1 2">
    <name type="scientific">Vararia minispora EC-137</name>
    <dbReference type="NCBI Taxonomy" id="1314806"/>
    <lineage>
        <taxon>Eukaryota</taxon>
        <taxon>Fungi</taxon>
        <taxon>Dikarya</taxon>
        <taxon>Basidiomycota</taxon>
        <taxon>Agaricomycotina</taxon>
        <taxon>Agaricomycetes</taxon>
        <taxon>Russulales</taxon>
        <taxon>Lachnocladiaceae</taxon>
        <taxon>Vararia</taxon>
    </lineage>
</organism>
<reference evidence="1" key="2">
    <citation type="journal article" date="2022" name="New Phytol.">
        <title>Evolutionary transition to the ectomycorrhizal habit in the genomes of a hyperdiverse lineage of mushroom-forming fungi.</title>
        <authorList>
            <person name="Looney B."/>
            <person name="Miyauchi S."/>
            <person name="Morin E."/>
            <person name="Drula E."/>
            <person name="Courty P.E."/>
            <person name="Kohler A."/>
            <person name="Kuo A."/>
            <person name="LaButti K."/>
            <person name="Pangilinan J."/>
            <person name="Lipzen A."/>
            <person name="Riley R."/>
            <person name="Andreopoulos W."/>
            <person name="He G."/>
            <person name="Johnson J."/>
            <person name="Nolan M."/>
            <person name="Tritt A."/>
            <person name="Barry K.W."/>
            <person name="Grigoriev I.V."/>
            <person name="Nagy L.G."/>
            <person name="Hibbett D."/>
            <person name="Henrissat B."/>
            <person name="Matheny P.B."/>
            <person name="Labbe J."/>
            <person name="Martin F.M."/>
        </authorList>
    </citation>
    <scope>NUCLEOTIDE SEQUENCE</scope>
    <source>
        <strain evidence="1">EC-137</strain>
    </source>
</reference>
<evidence type="ECO:0000313" key="2">
    <source>
        <dbReference type="Proteomes" id="UP000814128"/>
    </source>
</evidence>
<reference evidence="1" key="1">
    <citation type="submission" date="2021-02" db="EMBL/GenBank/DDBJ databases">
        <authorList>
            <consortium name="DOE Joint Genome Institute"/>
            <person name="Ahrendt S."/>
            <person name="Looney B.P."/>
            <person name="Miyauchi S."/>
            <person name="Morin E."/>
            <person name="Drula E."/>
            <person name="Courty P.E."/>
            <person name="Chicoki N."/>
            <person name="Fauchery L."/>
            <person name="Kohler A."/>
            <person name="Kuo A."/>
            <person name="Labutti K."/>
            <person name="Pangilinan J."/>
            <person name="Lipzen A."/>
            <person name="Riley R."/>
            <person name="Andreopoulos W."/>
            <person name="He G."/>
            <person name="Johnson J."/>
            <person name="Barry K.W."/>
            <person name="Grigoriev I.V."/>
            <person name="Nagy L."/>
            <person name="Hibbett D."/>
            <person name="Henrissat B."/>
            <person name="Matheny P.B."/>
            <person name="Labbe J."/>
            <person name="Martin F."/>
        </authorList>
    </citation>
    <scope>NUCLEOTIDE SEQUENCE</scope>
    <source>
        <strain evidence="1">EC-137</strain>
    </source>
</reference>
<proteinExistence type="predicted"/>
<dbReference type="EMBL" id="MU273553">
    <property type="protein sequence ID" value="KAI0032206.1"/>
    <property type="molecule type" value="Genomic_DNA"/>
</dbReference>
<sequence>MRSALEETIKISNQVFTDLLVQLEQLEQEPSFDTYAWETMSESLASSPLLSPRKLGTVCTVALRSLDSSLFTRLKVVLSYDSPISDSLVQVTALKTVTVLVQHFPDNSLQLVGHLRRFVSSPLPAIDFDYVSETRAPATLHAAAKCLALCIKLAPGDELIMSTMYSLLNQVATTSKDESFSSPRAFLTAADSSTVNSGNGSYTEEERRLIGISIISVVARLALEFKQEEVTKLTIDMLVQRLRTVEPTAEATIAHSLVDLALKAPESSFRDIIRAFSNISRSANSEDPRFSNNMLLAAQTRLAQELHQRPEFYDIYMTELLTLFGDKGVVIQNLLTKNKHMNTDALVEQLVSLLLPIDALLSHKDYSPRTKASPELVSLFRNMWFLVTLFQLAIMDEDKERSATAWRRPALSRIAARTPPIISEDAHDALVSDVEFNPSIRLDYAHNVIAKHRALLTQRTPQHSSEIRSLSPGQAIFLLTMHDVENMRSAAGYPSTLVSYFTNSALSKYPGLASCMDSMADKVMRDSIYELNLQAREQSLPSHLTSELQALLVASTHRVSKARDVAAKYLNKLITSFPSLMCDPPLVFAILEVLTLLRRACENEFVDEYDPVWEYYSDRADITLQLSDDYKVRNEILTNLQRSASQWFELALGRAPVELQTTLQKYLAVNQSLSLIDTVDLGASVAEQFGKAIGPVERKLASLVAMSKQKPDRAKLFTSQLALKAYSVGELAGIHLAHSGGNMEKPPVEDKPIDELSDLKDKIEATLTSIREKRNMFSIRDLKRLLYRCASSLIKVTECDHAFLHYLVALPFEAFTPAAISAGIDVWTWVISERPEFEVAMMSEINSAWVLTIKHEKGIFSKAMNYDDPFCHGVQYTPTDKELIDHHVNQARRLLSPHTLILQMLFSRLQAARYRKPGLMFLIVRMVLQSARAYRLMSTHPFAREARFSFLLFGFEALKSSRLDSQCEHILRECLYTTALSWFATRPQWTYGANRLQIDADMNVLKEFLSIIRNDSARLTFNITSMSPTHVPAMNPYYVSRVSALGLPLRLLVENELYRLSVWDNPANDVKRHADYVPATERTMTEASWVQVICTVWEIEPAIAVHLPERFRQPVVAADVGKMVRSNPHQVLHCTEALAFLLGHTFHPKVHRDLKYLLVWDPVPPVSAITLYEPRYKNDPLVLQYAHRVLAQHPVEVTFFFVPQVVQALRHDELGYVAHFIFEQAKISQRFCHQIIWNMNANTYKDDMAEVEDSMKPQLDKMREEIVADLSGEAREFYDREFSFFNEVTSISGKLKPFIKKTKPEKKAKIDEEMALINVDVGVYLPSNPDGEVIDIDKKSGRPLQSHAKAPFMATFKVRKQKVVINTDPDSIIAGSDAGEEKRETEVVWIQAIFKVGDDCRQDMLALQVIAMFKNVFESVGLTLYLFPYRVTATAPGCGMIDVVPNATSRDEMGRAKVNDLHDFFVARYGSPETVAFQRARHNFISSMAAYSLACYILQIKDRHNGNIMIDADGHIVHVDFGFLFDIGPGGIKFEPNSFKLNHEMVVLMGGRGSQGYSLFTQLCVKGFLALRPHADQLVGAVQLMLGTGLPSFKGEGTIKRLRDRFALHLGDRQAAEWMVAVVKDAHENVRSTAYDEFQRVSFFLCASAFVAEADRRAHNSFRTEFRTSKRRATAVVTSSHLCPCLSH</sequence>